<dbReference type="AlphaFoldDB" id="A0A1G9BHX3"/>
<reference evidence="3 4" key="1">
    <citation type="submission" date="2016-10" db="EMBL/GenBank/DDBJ databases">
        <authorList>
            <person name="de Groot N.N."/>
        </authorList>
    </citation>
    <scope>NUCLEOTIDE SEQUENCE [LARGE SCALE GENOMIC DNA]</scope>
    <source>
        <strain evidence="3 4">CGMCC 1.10076</strain>
    </source>
</reference>
<name>A0A1G9BHX3_9FLAO</name>
<feature type="transmembrane region" description="Helical" evidence="1">
    <location>
        <begin position="224"/>
        <end position="243"/>
    </location>
</feature>
<organism evidence="3 4">
    <name type="scientific">Flavobacterium noncentrifugens</name>
    <dbReference type="NCBI Taxonomy" id="1128970"/>
    <lineage>
        <taxon>Bacteria</taxon>
        <taxon>Pseudomonadati</taxon>
        <taxon>Bacteroidota</taxon>
        <taxon>Flavobacteriia</taxon>
        <taxon>Flavobacteriales</taxon>
        <taxon>Flavobacteriaceae</taxon>
        <taxon>Flavobacterium</taxon>
    </lineage>
</organism>
<dbReference type="InterPro" id="IPR037185">
    <property type="entry name" value="EmrE-like"/>
</dbReference>
<keyword evidence="1" id="KW-0812">Transmembrane</keyword>
<feature type="domain" description="EamA" evidence="2">
    <location>
        <begin position="18"/>
        <end position="161"/>
    </location>
</feature>
<evidence type="ECO:0000313" key="4">
    <source>
        <dbReference type="Proteomes" id="UP000199580"/>
    </source>
</evidence>
<evidence type="ECO:0000256" key="1">
    <source>
        <dbReference type="SAM" id="Phobius"/>
    </source>
</evidence>
<dbReference type="STRING" id="1128970.SAMN04487935_3229"/>
<keyword evidence="1" id="KW-1133">Transmembrane helix</keyword>
<feature type="transmembrane region" description="Helical" evidence="1">
    <location>
        <begin position="121"/>
        <end position="138"/>
    </location>
</feature>
<dbReference type="PANTHER" id="PTHR22911">
    <property type="entry name" value="ACYL-MALONYL CONDENSING ENZYME-RELATED"/>
    <property type="match status" value="1"/>
</dbReference>
<protein>
    <submittedName>
        <fullName evidence="3">Chloramphenicol-sensitive protein RarD</fullName>
    </submittedName>
</protein>
<dbReference type="PANTHER" id="PTHR22911:SF137">
    <property type="entry name" value="SOLUTE CARRIER FAMILY 35 MEMBER G2-RELATED"/>
    <property type="match status" value="1"/>
</dbReference>
<sequence length="313" mass="36061">MGLCTFAAKFPNMPTNKYYVSAIAAFVIWGFFSLVLKPLHLYRSLDILFYRVFYAVTLLLVINLVFRRKALKNDLKVFKSFNKKARRSTIILTIVSGFLLVTNWFLFIYAVNHVSLKSASFAYLLCPILTTILAFFILKEQLSKWQWVAVAVSLASCAILSIGSQKDLIYSFFIALSFAFYLIIQRKNNQFDKFVMLTIQMVIVAAVLIPFFPKYSGSIPQESLFYIMLTFIVVLFTIIPMFLQLYALKGMKSSAVGILMYINPMINFLLAVFYFKEEIDDIQIVSYGLILLSVVIFNEKYLFRRNTIAIEKP</sequence>
<accession>A0A1G9BHX3</accession>
<dbReference type="EMBL" id="FNEZ01000006">
    <property type="protein sequence ID" value="SDK39109.1"/>
    <property type="molecule type" value="Genomic_DNA"/>
</dbReference>
<dbReference type="SUPFAM" id="SSF103481">
    <property type="entry name" value="Multidrug resistance efflux transporter EmrE"/>
    <property type="match status" value="2"/>
</dbReference>
<feature type="transmembrane region" description="Helical" evidence="1">
    <location>
        <begin position="282"/>
        <end position="303"/>
    </location>
</feature>
<feature type="transmembrane region" description="Helical" evidence="1">
    <location>
        <begin position="18"/>
        <end position="36"/>
    </location>
</feature>
<proteinExistence type="predicted"/>
<keyword evidence="1" id="KW-0472">Membrane</keyword>
<dbReference type="GO" id="GO:0016020">
    <property type="term" value="C:membrane"/>
    <property type="evidence" value="ECO:0007669"/>
    <property type="project" value="InterPro"/>
</dbReference>
<evidence type="ECO:0000313" key="3">
    <source>
        <dbReference type="EMBL" id="SDK39109.1"/>
    </source>
</evidence>
<dbReference type="Proteomes" id="UP000199580">
    <property type="component" value="Unassembled WGS sequence"/>
</dbReference>
<feature type="transmembrane region" description="Helical" evidence="1">
    <location>
        <begin position="48"/>
        <end position="66"/>
    </location>
</feature>
<gene>
    <name evidence="3" type="ORF">SAMN04487935_3229</name>
</gene>
<feature type="domain" description="EamA" evidence="2">
    <location>
        <begin position="169"/>
        <end position="297"/>
    </location>
</feature>
<feature type="transmembrane region" description="Helical" evidence="1">
    <location>
        <begin position="168"/>
        <end position="184"/>
    </location>
</feature>
<dbReference type="Pfam" id="PF00892">
    <property type="entry name" value="EamA"/>
    <property type="match status" value="2"/>
</dbReference>
<dbReference type="Gene3D" id="1.10.3730.20">
    <property type="match status" value="2"/>
</dbReference>
<evidence type="ECO:0000259" key="2">
    <source>
        <dbReference type="Pfam" id="PF00892"/>
    </source>
</evidence>
<dbReference type="InterPro" id="IPR000620">
    <property type="entry name" value="EamA_dom"/>
</dbReference>
<feature type="transmembrane region" description="Helical" evidence="1">
    <location>
        <begin position="145"/>
        <end position="162"/>
    </location>
</feature>
<feature type="transmembrane region" description="Helical" evidence="1">
    <location>
        <begin position="255"/>
        <end position="276"/>
    </location>
</feature>
<feature type="transmembrane region" description="Helical" evidence="1">
    <location>
        <begin position="87"/>
        <end position="109"/>
    </location>
</feature>
<feature type="transmembrane region" description="Helical" evidence="1">
    <location>
        <begin position="191"/>
        <end position="212"/>
    </location>
</feature>
<keyword evidence="4" id="KW-1185">Reference proteome</keyword>